<evidence type="ECO:0000259" key="7">
    <source>
        <dbReference type="PROSITE" id="PS01225"/>
    </source>
</evidence>
<dbReference type="PROSITE" id="PS01185">
    <property type="entry name" value="CTCK_1"/>
    <property type="match status" value="1"/>
</dbReference>
<name>A0A553NRD6_9TELE</name>
<evidence type="ECO:0008006" key="11">
    <source>
        <dbReference type="Google" id="ProtNLM"/>
    </source>
</evidence>
<dbReference type="PROSITE" id="PS00222">
    <property type="entry name" value="IGFBP_N_1"/>
    <property type="match status" value="1"/>
</dbReference>
<evidence type="ECO:0000256" key="5">
    <source>
        <dbReference type="ARBA" id="ARBA00023157"/>
    </source>
</evidence>
<dbReference type="FunFam" id="2.20.100.10:FF:000065">
    <property type="entry name" value="Cellular communication network factor 6"/>
    <property type="match status" value="1"/>
</dbReference>
<evidence type="ECO:0000256" key="3">
    <source>
        <dbReference type="ARBA" id="ARBA00022525"/>
    </source>
</evidence>
<dbReference type="GO" id="GO:0045597">
    <property type="term" value="P:positive regulation of cell differentiation"/>
    <property type="evidence" value="ECO:0007669"/>
    <property type="project" value="TreeGrafter"/>
</dbReference>
<keyword evidence="4" id="KW-0732">Signal</keyword>
<dbReference type="SMART" id="SM00041">
    <property type="entry name" value="CT"/>
    <property type="match status" value="1"/>
</dbReference>
<dbReference type="SMART" id="SM00209">
    <property type="entry name" value="TSP1"/>
    <property type="match status" value="1"/>
</dbReference>
<comment type="caution">
    <text evidence="9">The sequence shown here is derived from an EMBL/GenBank/DDBJ whole genome shotgun (WGS) entry which is preliminary data.</text>
</comment>
<proteinExistence type="inferred from homology"/>
<dbReference type="GO" id="GO:0007155">
    <property type="term" value="P:cell adhesion"/>
    <property type="evidence" value="ECO:0007669"/>
    <property type="project" value="TreeGrafter"/>
</dbReference>
<dbReference type="PROSITE" id="PS51323">
    <property type="entry name" value="IGFBP_N_2"/>
    <property type="match status" value="1"/>
</dbReference>
<dbReference type="OrthoDB" id="365605at2759"/>
<reference evidence="9 10" key="1">
    <citation type="journal article" date="2019" name="Sci. Data">
        <title>Hybrid genome assembly and annotation of Danionella translucida.</title>
        <authorList>
            <person name="Kadobianskyi M."/>
            <person name="Schulze L."/>
            <person name="Schuelke M."/>
            <person name="Judkewitz B."/>
        </authorList>
    </citation>
    <scope>NUCLEOTIDE SEQUENCE [LARGE SCALE GENOMIC DNA]</scope>
    <source>
        <strain evidence="9 10">Bolton</strain>
    </source>
</reference>
<dbReference type="GO" id="GO:0008201">
    <property type="term" value="F:heparin binding"/>
    <property type="evidence" value="ECO:0007669"/>
    <property type="project" value="TreeGrafter"/>
</dbReference>
<dbReference type="SUPFAM" id="SSF57603">
    <property type="entry name" value="FnI-like domain"/>
    <property type="match status" value="1"/>
</dbReference>
<accession>A0A553NRD6</accession>
<dbReference type="InterPro" id="IPR006207">
    <property type="entry name" value="Cys_knot_C"/>
</dbReference>
<evidence type="ECO:0000313" key="9">
    <source>
        <dbReference type="EMBL" id="TRY68006.1"/>
    </source>
</evidence>
<dbReference type="GO" id="GO:0005178">
    <property type="term" value="F:integrin binding"/>
    <property type="evidence" value="ECO:0007669"/>
    <property type="project" value="TreeGrafter"/>
</dbReference>
<dbReference type="InterPro" id="IPR000867">
    <property type="entry name" value="IGFBP-like"/>
</dbReference>
<feature type="domain" description="IGFBP N-terminal" evidence="8">
    <location>
        <begin position="86"/>
        <end position="158"/>
    </location>
</feature>
<dbReference type="Gene3D" id="2.20.100.10">
    <property type="entry name" value="Thrombospondin type-1 (TSP1) repeat"/>
    <property type="match status" value="1"/>
</dbReference>
<dbReference type="EMBL" id="SRMA01026814">
    <property type="protein sequence ID" value="TRY68006.1"/>
    <property type="molecule type" value="Genomic_DNA"/>
</dbReference>
<organism evidence="9 10">
    <name type="scientific">Danionella cerebrum</name>
    <dbReference type="NCBI Taxonomy" id="2873325"/>
    <lineage>
        <taxon>Eukaryota</taxon>
        <taxon>Metazoa</taxon>
        <taxon>Chordata</taxon>
        <taxon>Craniata</taxon>
        <taxon>Vertebrata</taxon>
        <taxon>Euteleostomi</taxon>
        <taxon>Actinopterygii</taxon>
        <taxon>Neopterygii</taxon>
        <taxon>Teleostei</taxon>
        <taxon>Ostariophysi</taxon>
        <taxon>Cypriniformes</taxon>
        <taxon>Danionidae</taxon>
        <taxon>Danioninae</taxon>
        <taxon>Danionella</taxon>
    </lineage>
</organism>
<evidence type="ECO:0000256" key="1">
    <source>
        <dbReference type="ARBA" id="ARBA00004613"/>
    </source>
</evidence>
<dbReference type="InterPro" id="IPR043973">
    <property type="entry name" value="TSP1_CCN"/>
</dbReference>
<dbReference type="GO" id="GO:0007165">
    <property type="term" value="P:signal transduction"/>
    <property type="evidence" value="ECO:0007669"/>
    <property type="project" value="InterPro"/>
</dbReference>
<evidence type="ECO:0000256" key="6">
    <source>
        <dbReference type="PROSITE-ProRule" id="PRU00039"/>
    </source>
</evidence>
<dbReference type="Pfam" id="PF00219">
    <property type="entry name" value="IGFBP"/>
    <property type="match status" value="1"/>
</dbReference>
<dbReference type="SMART" id="SM00121">
    <property type="entry name" value="IB"/>
    <property type="match status" value="1"/>
</dbReference>
<dbReference type="AlphaFoldDB" id="A0A553NRD6"/>
<feature type="domain" description="CTCK" evidence="7">
    <location>
        <begin position="309"/>
        <end position="383"/>
    </location>
</feature>
<keyword evidence="3" id="KW-0964">Secreted</keyword>
<dbReference type="PROSITE" id="PS50092">
    <property type="entry name" value="TSP1"/>
    <property type="match status" value="1"/>
</dbReference>
<evidence type="ECO:0000256" key="4">
    <source>
        <dbReference type="ARBA" id="ARBA00022729"/>
    </source>
</evidence>
<comment type="caution">
    <text evidence="6">Lacks conserved residue(s) required for the propagation of feature annotation.</text>
</comment>
<protein>
    <recommendedName>
        <fullName evidence="11">IGFBP N-terminal domain-containing protein</fullName>
    </recommendedName>
</protein>
<dbReference type="InterPro" id="IPR000884">
    <property type="entry name" value="TSP1_rpt"/>
</dbReference>
<dbReference type="InterPro" id="IPR036383">
    <property type="entry name" value="TSP1_rpt_sf"/>
</dbReference>
<dbReference type="GO" id="GO:0005615">
    <property type="term" value="C:extracellular space"/>
    <property type="evidence" value="ECO:0007669"/>
    <property type="project" value="TreeGrafter"/>
</dbReference>
<dbReference type="InterPro" id="IPR017891">
    <property type="entry name" value="Insulin_GF-bd_Cys-rich_CS"/>
</dbReference>
<dbReference type="Pfam" id="PF19035">
    <property type="entry name" value="TSP1_CCN"/>
    <property type="match status" value="1"/>
</dbReference>
<evidence type="ECO:0000259" key="8">
    <source>
        <dbReference type="PROSITE" id="PS51323"/>
    </source>
</evidence>
<dbReference type="InterPro" id="IPR050941">
    <property type="entry name" value="CCN"/>
</dbReference>
<comment type="similarity">
    <text evidence="2">Belongs to the CCN family.</text>
</comment>
<dbReference type="GO" id="GO:0031012">
    <property type="term" value="C:extracellular matrix"/>
    <property type="evidence" value="ECO:0007669"/>
    <property type="project" value="TreeGrafter"/>
</dbReference>
<evidence type="ECO:0000256" key="2">
    <source>
        <dbReference type="ARBA" id="ARBA00008125"/>
    </source>
</evidence>
<dbReference type="InterPro" id="IPR009030">
    <property type="entry name" value="Growth_fac_rcpt_cys_sf"/>
</dbReference>
<dbReference type="STRING" id="623744.A0A553NRD6"/>
<sequence length="395" mass="44142">MQKSSGREKREGGIFQTEFCTGQFSLSPSLSSITTFPRSSFPGRTELPWKPCMMRSPLCWFLLFFLTQNALQAAESRRERKGLTERKQFCSWPCKCGVRSPCPPGVSSVLDGCGCCKTCARQIGDSCNERDICDPHKSMYCDFSKDQPRYEVGICAYMMGVGCDMNGAHYDHGQTFQPSSFYKCTCIGGAIGCTPAFIQKPAGMLSSAGLQSSVPAAGLKSRQNLKNQQDTSYRTMSAYRDPPLAWKRNCLVQTTAWSPCSRSCGIGISVRVNNDNSKCEMRKERRLCLMRPCDKKILKGLKMPKGKTCRPKFQASKAEKLSLSGCTSVKKHRPIYCGICTDKRCCIPNKSKMLSVEFNCKGGTNIRWKMQWITSCVCQRKCSNADDMFSDLHLI</sequence>
<dbReference type="PROSITE" id="PS01225">
    <property type="entry name" value="CTCK_2"/>
    <property type="match status" value="1"/>
</dbReference>
<gene>
    <name evidence="9" type="ORF">DNTS_007255</name>
</gene>
<dbReference type="SUPFAM" id="SSF82895">
    <property type="entry name" value="TSP-1 type 1 repeat"/>
    <property type="match status" value="1"/>
</dbReference>
<dbReference type="PANTHER" id="PTHR11348">
    <property type="entry name" value="CONNECTIVE TISSUE GROWTH FACTOR-RELATED"/>
    <property type="match status" value="1"/>
</dbReference>
<evidence type="ECO:0000313" key="10">
    <source>
        <dbReference type="Proteomes" id="UP000316079"/>
    </source>
</evidence>
<keyword evidence="5" id="KW-1015">Disulfide bond</keyword>
<comment type="subcellular location">
    <subcellularLocation>
        <location evidence="1">Secreted</location>
    </subcellularLocation>
</comment>
<dbReference type="Proteomes" id="UP000316079">
    <property type="component" value="Unassembled WGS sequence"/>
</dbReference>
<keyword evidence="10" id="KW-1185">Reference proteome</keyword>
<dbReference type="SUPFAM" id="SSF57184">
    <property type="entry name" value="Growth factor receptor domain"/>
    <property type="match status" value="1"/>
</dbReference>
<dbReference type="PANTHER" id="PTHR11348:SF3">
    <property type="entry name" value="CELLULAR COMMUNICATION NETWORK FACTOR 6"/>
    <property type="match status" value="1"/>
</dbReference>